<sequence>MLQLKFLSFTLLLLSLSSYVNGSPYFCKEITTEYSQTISADSNFIQHSSGKFVEIISNSNFTYSAKYQLSNDSKNSFLKLYNVTGFDTTYQSTISNLCYWFLDCASTFTLPTEIKLLKADPFVRFDLNFGTNETFFIDGFFYDNETLTHWDGTIFSPTNNCVYDIFTDTGFVRNRTQCCTKFAPGISASINYPKCKRFKSRTTVHNLDFSIFGTSSVNYTLSGGVVEMTGNWDGQETAGFEFGNKFFEGSDPKKQFSMNYTLPPGDSKPFFTTIFVVNGLPIAVEDVIAFIIDGNNTLMKEATPYTKENDCSYHSFAAIRGGVPLPTTVEMCCKEFENKN</sequence>
<dbReference type="WBParaSite" id="PDA_v2.g13036.t1">
    <property type="protein sequence ID" value="PDA_v2.g13036.t1"/>
    <property type="gene ID" value="PDA_v2.g13036"/>
</dbReference>
<keyword evidence="2" id="KW-1185">Reference proteome</keyword>
<proteinExistence type="predicted"/>
<accession>A0A914P560</accession>
<organism evidence="2 3">
    <name type="scientific">Panagrolaimus davidi</name>
    <dbReference type="NCBI Taxonomy" id="227884"/>
    <lineage>
        <taxon>Eukaryota</taxon>
        <taxon>Metazoa</taxon>
        <taxon>Ecdysozoa</taxon>
        <taxon>Nematoda</taxon>
        <taxon>Chromadorea</taxon>
        <taxon>Rhabditida</taxon>
        <taxon>Tylenchina</taxon>
        <taxon>Panagrolaimomorpha</taxon>
        <taxon>Panagrolaimoidea</taxon>
        <taxon>Panagrolaimidae</taxon>
        <taxon>Panagrolaimus</taxon>
    </lineage>
</organism>
<evidence type="ECO:0000256" key="1">
    <source>
        <dbReference type="SAM" id="SignalP"/>
    </source>
</evidence>
<keyword evidence="1" id="KW-0732">Signal</keyword>
<evidence type="ECO:0000313" key="3">
    <source>
        <dbReference type="WBParaSite" id="PDA_v2.g13036.t1"/>
    </source>
</evidence>
<dbReference type="AlphaFoldDB" id="A0A914P560"/>
<evidence type="ECO:0000313" key="2">
    <source>
        <dbReference type="Proteomes" id="UP000887578"/>
    </source>
</evidence>
<feature type="signal peptide" evidence="1">
    <location>
        <begin position="1"/>
        <end position="22"/>
    </location>
</feature>
<protein>
    <submittedName>
        <fullName evidence="3">Uncharacterized protein</fullName>
    </submittedName>
</protein>
<name>A0A914P560_9BILA</name>
<dbReference type="Proteomes" id="UP000887578">
    <property type="component" value="Unplaced"/>
</dbReference>
<reference evidence="3" key="1">
    <citation type="submission" date="2022-11" db="UniProtKB">
        <authorList>
            <consortium name="WormBaseParasite"/>
        </authorList>
    </citation>
    <scope>IDENTIFICATION</scope>
</reference>
<feature type="chain" id="PRO_5036872145" evidence="1">
    <location>
        <begin position="23"/>
        <end position="340"/>
    </location>
</feature>